<proteinExistence type="predicted"/>
<protein>
    <submittedName>
        <fullName evidence="2">Chromosome 2 open reading frame 92</fullName>
    </submittedName>
</protein>
<evidence type="ECO:0000313" key="2">
    <source>
        <dbReference type="Ensembl" id="ENSSBOP00000023130.1"/>
    </source>
</evidence>
<sequence length="143" mass="16862">MKILKYLMKFCCKCFLRFHMTQHLMKQEQQSDPLQRETHKKVSYSQQKSSKDAAFASGSNEREEHLAKIFGTSATWNSPKPEYFLGSVDKIPNKDYVSEEKRFKESPLFDRDVRQQLTTADRETLEGAAKPDLLWQRRHTIFL</sequence>
<gene>
    <name evidence="2" type="primary">C2orf92</name>
</gene>
<evidence type="ECO:0000313" key="3">
    <source>
        <dbReference type="Proteomes" id="UP000233220"/>
    </source>
</evidence>
<keyword evidence="3" id="KW-1185">Reference proteome</keyword>
<reference evidence="2" key="2">
    <citation type="submission" date="2025-09" db="UniProtKB">
        <authorList>
            <consortium name="Ensembl"/>
        </authorList>
    </citation>
    <scope>IDENTIFICATION</scope>
</reference>
<evidence type="ECO:0000256" key="1">
    <source>
        <dbReference type="SAM" id="MobiDB-lite"/>
    </source>
</evidence>
<dbReference type="Proteomes" id="UP000233220">
    <property type="component" value="Unplaced"/>
</dbReference>
<organism evidence="2 3">
    <name type="scientific">Saimiri boliviensis boliviensis</name>
    <name type="common">Bolivian squirrel monkey</name>
    <dbReference type="NCBI Taxonomy" id="39432"/>
    <lineage>
        <taxon>Eukaryota</taxon>
        <taxon>Metazoa</taxon>
        <taxon>Chordata</taxon>
        <taxon>Craniata</taxon>
        <taxon>Vertebrata</taxon>
        <taxon>Euteleostomi</taxon>
        <taxon>Mammalia</taxon>
        <taxon>Eutheria</taxon>
        <taxon>Euarchontoglires</taxon>
        <taxon>Primates</taxon>
        <taxon>Haplorrhini</taxon>
        <taxon>Platyrrhini</taxon>
        <taxon>Cebidae</taxon>
        <taxon>Saimiriinae</taxon>
        <taxon>Saimiri</taxon>
    </lineage>
</organism>
<reference evidence="2" key="1">
    <citation type="submission" date="2025-08" db="UniProtKB">
        <authorList>
            <consortium name="Ensembl"/>
        </authorList>
    </citation>
    <scope>IDENTIFICATION</scope>
</reference>
<dbReference type="Ensembl" id="ENSSBOT00000039984.1">
    <property type="protein sequence ID" value="ENSSBOP00000023130.1"/>
    <property type="gene ID" value="ENSSBOG00000028073.1"/>
</dbReference>
<dbReference type="GeneTree" id="ENSGT00850000133613"/>
<name>A0A2K6TTY1_SAIBB</name>
<accession>A0A2K6TTY1</accession>
<feature type="region of interest" description="Disordered" evidence="1">
    <location>
        <begin position="28"/>
        <end position="60"/>
    </location>
</feature>
<dbReference type="AlphaFoldDB" id="A0A2K6TTY1"/>